<dbReference type="Gene3D" id="3.80.20.20">
    <property type="entry name" value="Receptor L-domain"/>
    <property type="match status" value="2"/>
</dbReference>
<evidence type="ECO:0000256" key="3">
    <source>
        <dbReference type="ARBA" id="ARBA00022525"/>
    </source>
</evidence>
<dbReference type="GO" id="GO:0030313">
    <property type="term" value="C:cell envelope"/>
    <property type="evidence" value="ECO:0007669"/>
    <property type="project" value="UniProtKB-SubCell"/>
</dbReference>
<dbReference type="InterPro" id="IPR051648">
    <property type="entry name" value="CWI-Assembly_Regulator"/>
</dbReference>
<dbReference type="InterPro" id="IPR026906">
    <property type="entry name" value="LRR_5"/>
</dbReference>
<keyword evidence="4" id="KW-0732">Signal</keyword>
<dbReference type="Pfam" id="PF13306">
    <property type="entry name" value="LRR_5"/>
    <property type="match status" value="1"/>
</dbReference>
<keyword evidence="7" id="KW-0675">Receptor</keyword>
<dbReference type="STRING" id="688270.Celal_1700"/>
<dbReference type="SUPFAM" id="SSF52058">
    <property type="entry name" value="L domain-like"/>
    <property type="match status" value="2"/>
</dbReference>
<dbReference type="EMBL" id="CP002453">
    <property type="protein sequence ID" value="ADV49002.1"/>
    <property type="molecule type" value="Genomic_DNA"/>
</dbReference>
<evidence type="ECO:0000256" key="2">
    <source>
        <dbReference type="ARBA" id="ARBA00022512"/>
    </source>
</evidence>
<dbReference type="InterPro" id="IPR000494">
    <property type="entry name" value="Rcpt_L-dom"/>
</dbReference>
<evidence type="ECO:0000313" key="8">
    <source>
        <dbReference type="Proteomes" id="UP000008634"/>
    </source>
</evidence>
<name>E6XCL3_CELAD</name>
<keyword evidence="3" id="KW-0964">Secreted</keyword>
<dbReference type="RefSeq" id="WP_013550482.1">
    <property type="nucleotide sequence ID" value="NC_014934.1"/>
</dbReference>
<keyword evidence="8" id="KW-1185">Reference proteome</keyword>
<evidence type="ECO:0000256" key="5">
    <source>
        <dbReference type="ARBA" id="ARBA00023180"/>
    </source>
</evidence>
<dbReference type="HOGENOM" id="CLU_899229_0_0_10"/>
<dbReference type="KEGG" id="cao:Celal_1700"/>
<evidence type="ECO:0000256" key="4">
    <source>
        <dbReference type="ARBA" id="ARBA00022729"/>
    </source>
</evidence>
<dbReference type="InterPro" id="IPR036941">
    <property type="entry name" value="Rcpt_L-dom_sf"/>
</dbReference>
<sequence>MKILFIILVIILSTNCQLGNEKKTIEPELEQVQKISLIPTKDNIVYSGDLSFTTQKQIDSFTKNKKYDFIDGSLKIINTEDIFNLDGLSSIEVINGELMISVVKNLTSVKGLRNIEKVNGDFTISGTRNLEKIDSFNNLESINGMMIFGNDYGLTEISSFNELLTIEDLYFSGCSDLVSLHGFNKIETIDKISISGASVLDEITNFKNLKKIKKTISIEHNSSLKKISLQKIDSINEYMVIHENRIFNGNLNIENVKYINKLYIWSNSSFSNYCEISKLIIEKKIDSIDFLDNRYNPTRNDLTDSNCNK</sequence>
<proteinExistence type="predicted"/>
<protein>
    <submittedName>
        <fullName evidence="7">Epidermal growth-factor receptor (EGFR) L domain protein</fullName>
    </submittedName>
</protein>
<keyword evidence="2" id="KW-0134">Cell wall</keyword>
<reference evidence="7 8" key="1">
    <citation type="journal article" date="2010" name="Stand. Genomic Sci.">
        <title>Complete genome sequence of Cellulophaga algicola type strain (IC166).</title>
        <authorList>
            <person name="Abt B."/>
            <person name="Lu M."/>
            <person name="Misra M."/>
            <person name="Han C."/>
            <person name="Nolan M."/>
            <person name="Lucas S."/>
            <person name="Hammon N."/>
            <person name="Deshpande S."/>
            <person name="Cheng J.F."/>
            <person name="Tapia R."/>
            <person name="Goodwin L."/>
            <person name="Pitluck S."/>
            <person name="Liolios K."/>
            <person name="Pagani I."/>
            <person name="Ivanova N."/>
            <person name="Mavromatis K."/>
            <person name="Ovchinikova G."/>
            <person name="Pati A."/>
            <person name="Chen A."/>
            <person name="Palaniappan K."/>
            <person name="Land M."/>
            <person name="Hauser L."/>
            <person name="Chang Y.J."/>
            <person name="Jeffries C.D."/>
            <person name="Detter J.C."/>
            <person name="Brambilla E."/>
            <person name="Rohde M."/>
            <person name="Tindall B.J."/>
            <person name="Goker M."/>
            <person name="Woyke T."/>
            <person name="Bristow J."/>
            <person name="Eisen J.A."/>
            <person name="Markowitz V."/>
            <person name="Hugenholtz P."/>
            <person name="Kyrpides N.C."/>
            <person name="Klenk H.P."/>
            <person name="Lapidus A."/>
        </authorList>
    </citation>
    <scope>NUCLEOTIDE SEQUENCE [LARGE SCALE GENOMIC DNA]</scope>
    <source>
        <strain evidence="8">DSM 14237 / IC166 / ACAM 630</strain>
    </source>
</reference>
<gene>
    <name evidence="7" type="ordered locus">Celal_1700</name>
</gene>
<dbReference type="Pfam" id="PF01030">
    <property type="entry name" value="Recep_L_domain"/>
    <property type="match status" value="1"/>
</dbReference>
<accession>E6XCL3</accession>
<dbReference type="PANTHER" id="PTHR31018">
    <property type="entry name" value="SPORULATION-SPECIFIC PROTEIN-RELATED"/>
    <property type="match status" value="1"/>
</dbReference>
<dbReference type="PANTHER" id="PTHR31018:SF3">
    <property type="entry name" value="RECEPTOR PROTEIN-TYROSINE KINASE"/>
    <property type="match status" value="1"/>
</dbReference>
<comment type="subcellular location">
    <subcellularLocation>
        <location evidence="1">Secreted</location>
        <location evidence="1">Cell wall</location>
    </subcellularLocation>
</comment>
<evidence type="ECO:0000256" key="1">
    <source>
        <dbReference type="ARBA" id="ARBA00004191"/>
    </source>
</evidence>
<dbReference type="OrthoDB" id="9765957at2"/>
<dbReference type="Proteomes" id="UP000008634">
    <property type="component" value="Chromosome"/>
</dbReference>
<evidence type="ECO:0000259" key="6">
    <source>
        <dbReference type="Pfam" id="PF01030"/>
    </source>
</evidence>
<keyword evidence="5" id="KW-0325">Glycoprotein</keyword>
<organism evidence="7 8">
    <name type="scientific">Cellulophaga algicola (strain DSM 14237 / IC166 / ACAM 630)</name>
    <dbReference type="NCBI Taxonomy" id="688270"/>
    <lineage>
        <taxon>Bacteria</taxon>
        <taxon>Pseudomonadati</taxon>
        <taxon>Bacteroidota</taxon>
        <taxon>Flavobacteriia</taxon>
        <taxon>Flavobacteriales</taxon>
        <taxon>Flavobacteriaceae</taxon>
        <taxon>Cellulophaga</taxon>
    </lineage>
</organism>
<dbReference type="AlphaFoldDB" id="E6XCL3"/>
<evidence type="ECO:0000313" key="7">
    <source>
        <dbReference type="EMBL" id="ADV49002.1"/>
    </source>
</evidence>
<feature type="domain" description="Receptor L-domain" evidence="6">
    <location>
        <begin position="92"/>
        <end position="155"/>
    </location>
</feature>
<dbReference type="eggNOG" id="COG4886">
    <property type="taxonomic scope" value="Bacteria"/>
</dbReference>